<evidence type="ECO:0000313" key="3">
    <source>
        <dbReference type="Proteomes" id="UP000236742"/>
    </source>
</evidence>
<dbReference type="RefSeq" id="WP_104006238.1">
    <property type="nucleotide sequence ID" value="NZ_FNVD01000001.1"/>
</dbReference>
<feature type="signal peptide" evidence="1">
    <location>
        <begin position="1"/>
        <end position="22"/>
    </location>
</feature>
<keyword evidence="3" id="KW-1185">Reference proteome</keyword>
<dbReference type="OrthoDB" id="9811671at2"/>
<name>A0A1H5RVM0_9RHOB</name>
<gene>
    <name evidence="2" type="ORF">SAMN05421751_101191</name>
</gene>
<dbReference type="EMBL" id="FNVD01000001">
    <property type="protein sequence ID" value="SEF42379.1"/>
    <property type="molecule type" value="Genomic_DNA"/>
</dbReference>
<feature type="chain" id="PRO_5009283470" evidence="1">
    <location>
        <begin position="23"/>
        <end position="111"/>
    </location>
</feature>
<sequence length="111" mass="12277">MTGRTLSGLVAIAAMTATAATADIYIRNGEEQVEVSERGGLLYCTRLSDGYEMCNGMKKADDGSWRGKKMKHPDMPRWMSFNGTVTFSERGLRIKGCTLGICDSETWSRQN</sequence>
<evidence type="ECO:0000313" key="2">
    <source>
        <dbReference type="EMBL" id="SEF42379.1"/>
    </source>
</evidence>
<proteinExistence type="predicted"/>
<organism evidence="2 3">
    <name type="scientific">Jhaorihella thermophila</name>
    <dbReference type="NCBI Taxonomy" id="488547"/>
    <lineage>
        <taxon>Bacteria</taxon>
        <taxon>Pseudomonadati</taxon>
        <taxon>Pseudomonadota</taxon>
        <taxon>Alphaproteobacteria</taxon>
        <taxon>Rhodobacterales</taxon>
        <taxon>Paracoccaceae</taxon>
        <taxon>Jhaorihella</taxon>
    </lineage>
</organism>
<dbReference type="AlphaFoldDB" id="A0A1H5RVM0"/>
<evidence type="ECO:0000256" key="1">
    <source>
        <dbReference type="SAM" id="SignalP"/>
    </source>
</evidence>
<reference evidence="2 3" key="1">
    <citation type="submission" date="2016-10" db="EMBL/GenBank/DDBJ databases">
        <authorList>
            <person name="de Groot N.N."/>
        </authorList>
    </citation>
    <scope>NUCLEOTIDE SEQUENCE [LARGE SCALE GENOMIC DNA]</scope>
    <source>
        <strain evidence="2 3">DSM 23413</strain>
    </source>
</reference>
<accession>A0A1H5RVM0</accession>
<keyword evidence="1" id="KW-0732">Signal</keyword>
<dbReference type="Proteomes" id="UP000236742">
    <property type="component" value="Unassembled WGS sequence"/>
</dbReference>
<protein>
    <submittedName>
        <fullName evidence="2">Uncharacterized protein</fullName>
    </submittedName>
</protein>